<keyword evidence="2" id="KW-1185">Reference proteome</keyword>
<reference evidence="1 2" key="1">
    <citation type="journal article" date="2020" name="Nat. Commun.">
        <title>Genome of Tripterygium wilfordii and identification of cytochrome P450 involved in triptolide biosynthesis.</title>
        <authorList>
            <person name="Tu L."/>
            <person name="Su P."/>
            <person name="Zhang Z."/>
            <person name="Gao L."/>
            <person name="Wang J."/>
            <person name="Hu T."/>
            <person name="Zhou J."/>
            <person name="Zhang Y."/>
            <person name="Zhao Y."/>
            <person name="Liu Y."/>
            <person name="Song Y."/>
            <person name="Tong Y."/>
            <person name="Lu Y."/>
            <person name="Yang J."/>
            <person name="Xu C."/>
            <person name="Jia M."/>
            <person name="Peters R.J."/>
            <person name="Huang L."/>
            <person name="Gao W."/>
        </authorList>
    </citation>
    <scope>NUCLEOTIDE SEQUENCE [LARGE SCALE GENOMIC DNA]</scope>
    <source>
        <strain evidence="2">cv. XIE 37</strain>
        <tissue evidence="1">Leaf</tissue>
    </source>
</reference>
<organism evidence="1 2">
    <name type="scientific">Tripterygium wilfordii</name>
    <name type="common">Thunder God vine</name>
    <dbReference type="NCBI Taxonomy" id="458696"/>
    <lineage>
        <taxon>Eukaryota</taxon>
        <taxon>Viridiplantae</taxon>
        <taxon>Streptophyta</taxon>
        <taxon>Embryophyta</taxon>
        <taxon>Tracheophyta</taxon>
        <taxon>Spermatophyta</taxon>
        <taxon>Magnoliopsida</taxon>
        <taxon>eudicotyledons</taxon>
        <taxon>Gunneridae</taxon>
        <taxon>Pentapetalae</taxon>
        <taxon>rosids</taxon>
        <taxon>fabids</taxon>
        <taxon>Celastrales</taxon>
        <taxon>Celastraceae</taxon>
        <taxon>Tripterygium</taxon>
    </lineage>
</organism>
<dbReference type="EMBL" id="JAAARO010000015">
    <property type="protein sequence ID" value="KAF5735420.1"/>
    <property type="molecule type" value="Genomic_DNA"/>
</dbReference>
<comment type="caution">
    <text evidence="1">The sequence shown here is derived from an EMBL/GenBank/DDBJ whole genome shotgun (WGS) entry which is preliminary data.</text>
</comment>
<dbReference type="InParanoid" id="A0A7J7CMY7"/>
<accession>A0A7J7CMY7</accession>
<evidence type="ECO:0000313" key="2">
    <source>
        <dbReference type="Proteomes" id="UP000593562"/>
    </source>
</evidence>
<protein>
    <submittedName>
        <fullName evidence="1">Uncharacterized protein</fullName>
    </submittedName>
</protein>
<dbReference type="Proteomes" id="UP000593562">
    <property type="component" value="Unassembled WGS sequence"/>
</dbReference>
<sequence>MCLVGWDHDGKAVFDNHLIDHARYSVIPYTDRDPRSACRYNFNGEKIPYGKHWDLISMYDFCKLKGWTLVKNGGANNNNGSTSAQPADYKDLKKEVIQLRRTVEKQSNLLQHLYRKAGVIPGHSDKLKAVIDGLFDKRH</sequence>
<dbReference type="AlphaFoldDB" id="A0A7J7CMY7"/>
<gene>
    <name evidence="1" type="ORF">HS088_TW15G00922</name>
</gene>
<name>A0A7J7CMY7_TRIWF</name>
<evidence type="ECO:0000313" key="1">
    <source>
        <dbReference type="EMBL" id="KAF5735420.1"/>
    </source>
</evidence>
<proteinExistence type="predicted"/>